<dbReference type="GO" id="GO:0005524">
    <property type="term" value="F:ATP binding"/>
    <property type="evidence" value="ECO:0007669"/>
    <property type="project" value="UniProtKB-KW"/>
</dbReference>
<dbReference type="PRINTS" id="PR01042">
    <property type="entry name" value="TRNASYNTHASP"/>
</dbReference>
<dbReference type="NCBIfam" id="TIGR00458">
    <property type="entry name" value="aspS_nondisc"/>
    <property type="match status" value="1"/>
</dbReference>
<evidence type="ECO:0000256" key="10">
    <source>
        <dbReference type="ARBA" id="ARBA00047904"/>
    </source>
</evidence>
<evidence type="ECO:0000256" key="11">
    <source>
        <dbReference type="SAM" id="MobiDB-lite"/>
    </source>
</evidence>
<keyword evidence="7" id="KW-0067">ATP-binding</keyword>
<dbReference type="FunFam" id="2.40.50.140:FF:000132">
    <property type="entry name" value="Aspartyl-tRNA synthetase, cytoplasmic"/>
    <property type="match status" value="1"/>
</dbReference>
<dbReference type="InterPro" id="IPR006195">
    <property type="entry name" value="aa-tRNA-synth_II"/>
</dbReference>
<dbReference type="CDD" id="cd04320">
    <property type="entry name" value="AspRS_cyto_N"/>
    <property type="match status" value="1"/>
</dbReference>
<gene>
    <name evidence="13" type="ORF">Vbra_13004</name>
</gene>
<dbReference type="Pfam" id="PF00152">
    <property type="entry name" value="tRNA-synt_2"/>
    <property type="match status" value="1"/>
</dbReference>
<dbReference type="VEuPathDB" id="CryptoDB:Vbra_13004"/>
<dbReference type="GO" id="GO:0005829">
    <property type="term" value="C:cytosol"/>
    <property type="evidence" value="ECO:0007669"/>
    <property type="project" value="TreeGrafter"/>
</dbReference>
<evidence type="ECO:0000256" key="2">
    <source>
        <dbReference type="ARBA" id="ARBA00005312"/>
    </source>
</evidence>
<dbReference type="InterPro" id="IPR004364">
    <property type="entry name" value="Aa-tRNA-synt_II"/>
</dbReference>
<keyword evidence="5" id="KW-0436">Ligase</keyword>
<evidence type="ECO:0000256" key="1">
    <source>
        <dbReference type="ARBA" id="ARBA00004496"/>
    </source>
</evidence>
<dbReference type="PANTHER" id="PTHR43450">
    <property type="entry name" value="ASPARTYL-TRNA SYNTHETASE"/>
    <property type="match status" value="1"/>
</dbReference>
<dbReference type="GO" id="GO:0004815">
    <property type="term" value="F:aspartate-tRNA ligase activity"/>
    <property type="evidence" value="ECO:0007669"/>
    <property type="project" value="UniProtKB-EC"/>
</dbReference>
<dbReference type="PhylomeDB" id="A0A0G4ES45"/>
<organism evidence="13 14">
    <name type="scientific">Vitrella brassicaformis (strain CCMP3155)</name>
    <dbReference type="NCBI Taxonomy" id="1169540"/>
    <lineage>
        <taxon>Eukaryota</taxon>
        <taxon>Sar</taxon>
        <taxon>Alveolata</taxon>
        <taxon>Colpodellida</taxon>
        <taxon>Vitrellaceae</taxon>
        <taxon>Vitrella</taxon>
    </lineage>
</organism>
<dbReference type="HAMAP" id="MF_02075">
    <property type="entry name" value="Asp_tRNA_synth_type2"/>
    <property type="match status" value="1"/>
</dbReference>
<dbReference type="GO" id="GO:0006422">
    <property type="term" value="P:aspartyl-tRNA aminoacylation"/>
    <property type="evidence" value="ECO:0007669"/>
    <property type="project" value="InterPro"/>
</dbReference>
<comment type="catalytic activity">
    <reaction evidence="10">
        <text>tRNA(Asp) + L-aspartate + ATP = L-aspartyl-tRNA(Asp) + AMP + diphosphate</text>
        <dbReference type="Rhea" id="RHEA:19649"/>
        <dbReference type="Rhea" id="RHEA-COMP:9660"/>
        <dbReference type="Rhea" id="RHEA-COMP:9678"/>
        <dbReference type="ChEBI" id="CHEBI:29991"/>
        <dbReference type="ChEBI" id="CHEBI:30616"/>
        <dbReference type="ChEBI" id="CHEBI:33019"/>
        <dbReference type="ChEBI" id="CHEBI:78442"/>
        <dbReference type="ChEBI" id="CHEBI:78516"/>
        <dbReference type="ChEBI" id="CHEBI:456215"/>
        <dbReference type="EC" id="6.1.1.12"/>
    </reaction>
</comment>
<feature type="region of interest" description="Disordered" evidence="11">
    <location>
        <begin position="65"/>
        <end position="126"/>
    </location>
</feature>
<keyword evidence="9" id="KW-0030">Aminoacyl-tRNA synthetase</keyword>
<dbReference type="FunCoup" id="A0A0G4ES45">
    <property type="interactions" value="633"/>
</dbReference>
<comment type="subcellular location">
    <subcellularLocation>
        <location evidence="1">Cytoplasm</location>
    </subcellularLocation>
</comment>
<dbReference type="OMA" id="WVHEIRD"/>
<evidence type="ECO:0000313" key="14">
    <source>
        <dbReference type="Proteomes" id="UP000041254"/>
    </source>
</evidence>
<feature type="compositionally biased region" description="Basic and acidic residues" evidence="11">
    <location>
        <begin position="100"/>
        <end position="117"/>
    </location>
</feature>
<keyword evidence="6" id="KW-0547">Nucleotide-binding</keyword>
<dbReference type="InterPro" id="IPR004523">
    <property type="entry name" value="Asp-tRNA_synthase_2"/>
</dbReference>
<proteinExistence type="inferred from homology"/>
<evidence type="ECO:0000256" key="7">
    <source>
        <dbReference type="ARBA" id="ARBA00022840"/>
    </source>
</evidence>
<dbReference type="OrthoDB" id="372395at2759"/>
<evidence type="ECO:0000256" key="4">
    <source>
        <dbReference type="ARBA" id="ARBA00022490"/>
    </source>
</evidence>
<dbReference type="InterPro" id="IPR002312">
    <property type="entry name" value="Asp/Asn-tRNA-synth_IIb"/>
</dbReference>
<dbReference type="GO" id="GO:0017101">
    <property type="term" value="C:aminoacyl-tRNA synthetase multienzyme complex"/>
    <property type="evidence" value="ECO:0007669"/>
    <property type="project" value="TreeGrafter"/>
</dbReference>
<dbReference type="Gene3D" id="2.40.50.140">
    <property type="entry name" value="Nucleic acid-binding proteins"/>
    <property type="match status" value="1"/>
</dbReference>
<evidence type="ECO:0000259" key="12">
    <source>
        <dbReference type="PROSITE" id="PS50862"/>
    </source>
</evidence>
<dbReference type="Gene3D" id="3.30.930.10">
    <property type="entry name" value="Bira Bifunctional Protein, Domain 2"/>
    <property type="match status" value="1"/>
</dbReference>
<dbReference type="GO" id="GO:0003723">
    <property type="term" value="F:RNA binding"/>
    <property type="evidence" value="ECO:0007669"/>
    <property type="project" value="TreeGrafter"/>
</dbReference>
<evidence type="ECO:0000256" key="8">
    <source>
        <dbReference type="ARBA" id="ARBA00022917"/>
    </source>
</evidence>
<comment type="similarity">
    <text evidence="2">Belongs to the class-II aminoacyl-tRNA synthetase family. Type 2 subfamily.</text>
</comment>
<dbReference type="Proteomes" id="UP000041254">
    <property type="component" value="Unassembled WGS sequence"/>
</dbReference>
<dbReference type="SUPFAM" id="SSF55681">
    <property type="entry name" value="Class II aaRS and biotin synthetases"/>
    <property type="match status" value="1"/>
</dbReference>
<evidence type="ECO:0000256" key="3">
    <source>
        <dbReference type="ARBA" id="ARBA00012841"/>
    </source>
</evidence>
<dbReference type="AlphaFoldDB" id="A0A0G4ES45"/>
<dbReference type="FunFam" id="3.30.930.10:FF:000013">
    <property type="entry name" value="Aspartate--tRNA ligase, cytoplasmic"/>
    <property type="match status" value="1"/>
</dbReference>
<dbReference type="InParanoid" id="A0A0G4ES45"/>
<accession>A0A0G4ES45</accession>
<sequence>MLKSLTLLVCASNYLHRRSPTQLLTSLSSRHRPSLTLALTKTTNTWLTSPCWWCCFSRQKMSSSASASNGAAGGDQQGDPPPPQEHTEEEGGAGSKKGAKKADKKAAKEARKAEREQQQAAAHAASSVPDDIFVEGKFGLLPVIRSTVLDKRLWSAVKDIDKPNEGQCVWIRARLQTIRKKSNKMAFMVFRQQLWTIQGVLCESDEAPEIPKDMIKWAGSLTPESVVDVYGAVTVPQEPVKSTTQHSVELKVLQLFCVSKAAPILPFQLEDASRSEIEFEKDPELVHVNQDVRLDNRILDLRTRANQAIFRIESMVCQLFREYLYKEDFVEIHTPKMLGGASEGGAQCFRFQYFNQPACLAQSPQLFKQMVLSGDMNRVFEIGPVFRAENSFTYRHLCEFTGLDMEMTFNFHYYEVLDVLEKMFLYIFKGLNERCANEIAVVHEQFPAAPFQIPQPQEGDEGVPKVPRIEFQEGVRMLREAGTEGVPDDISEFDLSTTQEKALGKLVKDKYNTDFYMLVRYPLKVRPFYSMPDPNDETFSNSYDFFMRGEEIVSGAQRIHCPDLLVERARAWGMEVDTIKSYIDSFKLGAYPHAGCGVGLERVVMLFLGLNNVRKTSLFPRDPKRLAP</sequence>
<keyword evidence="4" id="KW-0963">Cytoplasm</keyword>
<name>A0A0G4ES45_VITBC</name>
<dbReference type="InterPro" id="IPR045864">
    <property type="entry name" value="aa-tRNA-synth_II/BPL/LPL"/>
</dbReference>
<dbReference type="SUPFAM" id="SSF50249">
    <property type="entry name" value="Nucleic acid-binding proteins"/>
    <property type="match status" value="1"/>
</dbReference>
<keyword evidence="8" id="KW-0648">Protein biosynthesis</keyword>
<reference evidence="13 14" key="1">
    <citation type="submission" date="2014-11" db="EMBL/GenBank/DDBJ databases">
        <authorList>
            <person name="Zhu J."/>
            <person name="Qi W."/>
            <person name="Song R."/>
        </authorList>
    </citation>
    <scope>NUCLEOTIDE SEQUENCE [LARGE SCALE GENOMIC DNA]</scope>
</reference>
<dbReference type="PROSITE" id="PS50862">
    <property type="entry name" value="AA_TRNA_LIGASE_II"/>
    <property type="match status" value="1"/>
</dbReference>
<dbReference type="STRING" id="1169540.A0A0G4ES45"/>
<dbReference type="CDD" id="cd00776">
    <property type="entry name" value="AsxRS_core"/>
    <property type="match status" value="1"/>
</dbReference>
<evidence type="ECO:0000256" key="5">
    <source>
        <dbReference type="ARBA" id="ARBA00022598"/>
    </source>
</evidence>
<evidence type="ECO:0000313" key="13">
    <source>
        <dbReference type="EMBL" id="CEM00869.1"/>
    </source>
</evidence>
<dbReference type="InterPro" id="IPR012340">
    <property type="entry name" value="NA-bd_OB-fold"/>
</dbReference>
<dbReference type="PANTHER" id="PTHR43450:SF1">
    <property type="entry name" value="ASPARTATE--TRNA LIGASE, CYTOPLASMIC"/>
    <property type="match status" value="1"/>
</dbReference>
<dbReference type="EC" id="6.1.1.12" evidence="3"/>
<evidence type="ECO:0000256" key="9">
    <source>
        <dbReference type="ARBA" id="ARBA00023146"/>
    </source>
</evidence>
<dbReference type="EMBL" id="CDMY01000301">
    <property type="protein sequence ID" value="CEM00869.1"/>
    <property type="molecule type" value="Genomic_DNA"/>
</dbReference>
<dbReference type="NCBIfam" id="NF003483">
    <property type="entry name" value="PRK05159.1"/>
    <property type="match status" value="1"/>
</dbReference>
<evidence type="ECO:0000256" key="6">
    <source>
        <dbReference type="ARBA" id="ARBA00022741"/>
    </source>
</evidence>
<keyword evidence="14" id="KW-1185">Reference proteome</keyword>
<protein>
    <recommendedName>
        <fullName evidence="3">aspartate--tRNA ligase</fullName>
        <ecNumber evidence="3">6.1.1.12</ecNumber>
    </recommendedName>
</protein>
<feature type="domain" description="Aminoacyl-transfer RNA synthetases class-II family profile" evidence="12">
    <location>
        <begin position="310"/>
        <end position="620"/>
    </location>
</feature>